<sequence>MGCDVHSINSDLRSKGDASKESRYPIFVTLVAAG</sequence>
<reference evidence="2" key="1">
    <citation type="journal article" date="2021" name="Proc. Natl. Acad. Sci. U.S.A.">
        <title>A Catalog of Tens of Thousands of Viruses from Human Metagenomes Reveals Hidden Associations with Chronic Diseases.</title>
        <authorList>
            <person name="Tisza M.J."/>
            <person name="Buck C.B."/>
        </authorList>
    </citation>
    <scope>NUCLEOTIDE SEQUENCE</scope>
    <source>
        <strain evidence="2">Ct2QJ10</strain>
    </source>
</reference>
<evidence type="ECO:0000313" key="2">
    <source>
        <dbReference type="EMBL" id="DAE03042.1"/>
    </source>
</evidence>
<name>A0A8S5P7R9_9CAUD</name>
<feature type="region of interest" description="Disordered" evidence="1">
    <location>
        <begin position="1"/>
        <end position="20"/>
    </location>
</feature>
<accession>A0A8S5P7R9</accession>
<organism evidence="2">
    <name type="scientific">Siphoviridae sp. ct2QJ10</name>
    <dbReference type="NCBI Taxonomy" id="2825315"/>
    <lineage>
        <taxon>Viruses</taxon>
        <taxon>Duplodnaviria</taxon>
        <taxon>Heunggongvirae</taxon>
        <taxon>Uroviricota</taxon>
        <taxon>Caudoviricetes</taxon>
    </lineage>
</organism>
<dbReference type="EMBL" id="BK015358">
    <property type="protein sequence ID" value="DAE03042.1"/>
    <property type="molecule type" value="Genomic_DNA"/>
</dbReference>
<proteinExistence type="predicted"/>
<evidence type="ECO:0000256" key="1">
    <source>
        <dbReference type="SAM" id="MobiDB-lite"/>
    </source>
</evidence>
<protein>
    <submittedName>
        <fullName evidence="2">Uncharacterized protein</fullName>
    </submittedName>
</protein>